<feature type="transmembrane region" description="Helical" evidence="1">
    <location>
        <begin position="39"/>
        <end position="58"/>
    </location>
</feature>
<dbReference type="EMBL" id="CP000891">
    <property type="protein sequence ID" value="ABX47474.1"/>
    <property type="molecule type" value="Genomic_DNA"/>
</dbReference>
<dbReference type="AlphaFoldDB" id="A9KX78"/>
<feature type="transmembrane region" description="Helical" evidence="1">
    <location>
        <begin position="64"/>
        <end position="84"/>
    </location>
</feature>
<dbReference type="Proteomes" id="UP000000770">
    <property type="component" value="Chromosome"/>
</dbReference>
<evidence type="ECO:0000313" key="3">
    <source>
        <dbReference type="Proteomes" id="UP000000770"/>
    </source>
</evidence>
<proteinExistence type="predicted"/>
<accession>A9KX78</accession>
<keyword evidence="1" id="KW-0472">Membrane</keyword>
<keyword evidence="1" id="KW-1133">Transmembrane helix</keyword>
<keyword evidence="1" id="KW-0812">Transmembrane</keyword>
<organism evidence="2 3">
    <name type="scientific">Shewanella baltica (strain OS195)</name>
    <dbReference type="NCBI Taxonomy" id="399599"/>
    <lineage>
        <taxon>Bacteria</taxon>
        <taxon>Pseudomonadati</taxon>
        <taxon>Pseudomonadota</taxon>
        <taxon>Gammaproteobacteria</taxon>
        <taxon>Alteromonadales</taxon>
        <taxon>Shewanellaceae</taxon>
        <taxon>Shewanella</taxon>
    </lineage>
</organism>
<gene>
    <name evidence="2" type="ordered locus">Sbal195_0292</name>
</gene>
<dbReference type="HOGENOM" id="CLU_2467276_0_0_6"/>
<evidence type="ECO:0000313" key="2">
    <source>
        <dbReference type="EMBL" id="ABX47474.1"/>
    </source>
</evidence>
<reference evidence="2 3" key="1">
    <citation type="submission" date="2007-11" db="EMBL/GenBank/DDBJ databases">
        <title>Complete sequence of chromosome of Shewanella baltica OS195.</title>
        <authorList>
            <consortium name="US DOE Joint Genome Institute"/>
            <person name="Copeland A."/>
            <person name="Lucas S."/>
            <person name="Lapidus A."/>
            <person name="Barry K."/>
            <person name="Glavina del Rio T."/>
            <person name="Dalin E."/>
            <person name="Tice H."/>
            <person name="Pitluck S."/>
            <person name="Chain P."/>
            <person name="Malfatti S."/>
            <person name="Shin M."/>
            <person name="Vergez L."/>
            <person name="Schmutz J."/>
            <person name="Larimer F."/>
            <person name="Land M."/>
            <person name="Hauser L."/>
            <person name="Kyrpides N."/>
            <person name="Kim E."/>
            <person name="Brettar I."/>
            <person name="Rodrigues J."/>
            <person name="Konstantinidis K."/>
            <person name="Klappenbach J."/>
            <person name="Hofle M."/>
            <person name="Tiedje J."/>
            <person name="Richardson P."/>
        </authorList>
    </citation>
    <scope>NUCLEOTIDE SEQUENCE [LARGE SCALE GENOMIC DNA]</scope>
    <source>
        <strain evidence="2 3">OS195</strain>
    </source>
</reference>
<dbReference type="KEGG" id="sbn:Sbal195_0292"/>
<evidence type="ECO:0000256" key="1">
    <source>
        <dbReference type="SAM" id="Phobius"/>
    </source>
</evidence>
<name>A9KX78_SHEB9</name>
<protein>
    <submittedName>
        <fullName evidence="2">Uncharacterized protein</fullName>
    </submittedName>
</protein>
<sequence length="88" mass="9833" precursor="true">MHLCRQKVRLANRPHSTKVRLITKRQVMAFLIGANMKPVTRWISLSLLLVAALSAYAYGSATSAVAFIILGMLLEGTFWIGLLGKKRY</sequence>